<comment type="caution">
    <text evidence="4">The sequence shown here is derived from an EMBL/GenBank/DDBJ whole genome shotgun (WGS) entry which is preliminary data.</text>
</comment>
<dbReference type="AlphaFoldDB" id="A0A178Y5S7"/>
<gene>
    <name evidence="4" type="ORF">AU381_16530</name>
</gene>
<dbReference type="EMBL" id="LPUX01000050">
    <property type="protein sequence ID" value="OAP42766.1"/>
    <property type="molecule type" value="Genomic_DNA"/>
</dbReference>
<dbReference type="STRING" id="1472378.AU381_16530"/>
<dbReference type="Gene3D" id="3.10.580.10">
    <property type="entry name" value="CBS-domain"/>
    <property type="match status" value="1"/>
</dbReference>
<proteinExistence type="predicted"/>
<dbReference type="InterPro" id="IPR046342">
    <property type="entry name" value="CBS_dom_sf"/>
</dbReference>
<name>A0A178Y5S7_9HYPH</name>
<feature type="domain" description="CBS" evidence="3">
    <location>
        <begin position="72"/>
        <end position="130"/>
    </location>
</feature>
<keyword evidence="1 2" id="KW-0129">CBS domain</keyword>
<evidence type="ECO:0000313" key="5">
    <source>
        <dbReference type="Proteomes" id="UP000094025"/>
    </source>
</evidence>
<dbReference type="InterPro" id="IPR051257">
    <property type="entry name" value="Diverse_CBS-Domain"/>
</dbReference>
<evidence type="ECO:0000313" key="4">
    <source>
        <dbReference type="EMBL" id="OAP42766.1"/>
    </source>
</evidence>
<keyword evidence="5" id="KW-1185">Reference proteome</keyword>
<dbReference type="RefSeq" id="WP_064240602.1">
    <property type="nucleotide sequence ID" value="NZ_LPUX01000050.1"/>
</dbReference>
<evidence type="ECO:0000256" key="1">
    <source>
        <dbReference type="ARBA" id="ARBA00023122"/>
    </source>
</evidence>
<evidence type="ECO:0000256" key="2">
    <source>
        <dbReference type="PROSITE-ProRule" id="PRU00703"/>
    </source>
</evidence>
<accession>A0A178Y5S7</accession>
<dbReference type="Proteomes" id="UP000094025">
    <property type="component" value="Unassembled WGS sequence"/>
</dbReference>
<dbReference type="OrthoDB" id="9802114at2"/>
<sequence>MRTEEAMHSGVRWIGPETDLRTIARIMKEEDIGAVPVGENDRLIGMVTDRDITLRALANGGDVTSLTARDVMTREIVYCRTNESVEDAIHLMESKKIRRLPVINDDKRMVGMLSLGDISHCTSQELAGELVKAVSAHHA</sequence>
<protein>
    <submittedName>
        <fullName evidence="4">Inosine-5-monophosphate dehydrogenase</fullName>
    </submittedName>
</protein>
<dbReference type="PANTHER" id="PTHR43080:SF2">
    <property type="entry name" value="CBS DOMAIN-CONTAINING PROTEIN"/>
    <property type="match status" value="1"/>
</dbReference>
<dbReference type="Pfam" id="PF00571">
    <property type="entry name" value="CBS"/>
    <property type="match status" value="2"/>
</dbReference>
<reference evidence="4 5" key="1">
    <citation type="journal article" date="2016" name="Int. J. Syst. Evol. Microbiol.">
        <title>Ensifer glycinis sp. nov., an novel rhizobial species associated with Glycine spp.</title>
        <authorList>
            <person name="Yan H."/>
            <person name="Yan J."/>
            <person name="Sui X.H."/>
            <person name="Wang E.T."/>
            <person name="Chen W.X."/>
            <person name="Zhang X.X."/>
            <person name="Chen W.F."/>
        </authorList>
    </citation>
    <scope>NUCLEOTIDE SEQUENCE [LARGE SCALE GENOMIC DNA]</scope>
    <source>
        <strain evidence="4 5">CCBAU 23380</strain>
    </source>
</reference>
<feature type="domain" description="CBS" evidence="3">
    <location>
        <begin position="7"/>
        <end position="63"/>
    </location>
</feature>
<dbReference type="CDD" id="cd04622">
    <property type="entry name" value="CBS_pair_HRP1_like"/>
    <property type="match status" value="1"/>
</dbReference>
<dbReference type="PANTHER" id="PTHR43080">
    <property type="entry name" value="CBS DOMAIN-CONTAINING PROTEIN CBSX3, MITOCHONDRIAL"/>
    <property type="match status" value="1"/>
</dbReference>
<dbReference type="PROSITE" id="PS51371">
    <property type="entry name" value="CBS"/>
    <property type="match status" value="2"/>
</dbReference>
<dbReference type="InterPro" id="IPR000644">
    <property type="entry name" value="CBS_dom"/>
</dbReference>
<dbReference type="SMART" id="SM00116">
    <property type="entry name" value="CBS"/>
    <property type="match status" value="2"/>
</dbReference>
<evidence type="ECO:0000259" key="3">
    <source>
        <dbReference type="PROSITE" id="PS51371"/>
    </source>
</evidence>
<organism evidence="4 5">
    <name type="scientific">Sinorhizobium glycinis</name>
    <dbReference type="NCBI Taxonomy" id="1472378"/>
    <lineage>
        <taxon>Bacteria</taxon>
        <taxon>Pseudomonadati</taxon>
        <taxon>Pseudomonadota</taxon>
        <taxon>Alphaproteobacteria</taxon>
        <taxon>Hyphomicrobiales</taxon>
        <taxon>Rhizobiaceae</taxon>
        <taxon>Sinorhizobium/Ensifer group</taxon>
        <taxon>Sinorhizobium</taxon>
    </lineage>
</organism>
<dbReference type="SUPFAM" id="SSF54631">
    <property type="entry name" value="CBS-domain pair"/>
    <property type="match status" value="1"/>
</dbReference>